<dbReference type="Gene3D" id="3.20.20.100">
    <property type="entry name" value="NADP-dependent oxidoreductase domain"/>
    <property type="match status" value="1"/>
</dbReference>
<feature type="compositionally biased region" description="Low complexity" evidence="1">
    <location>
        <begin position="1"/>
        <end position="21"/>
    </location>
</feature>
<dbReference type="RefSeq" id="XP_007514437.1">
    <property type="nucleotide sequence ID" value="XM_007514375.1"/>
</dbReference>
<feature type="region of interest" description="Disordered" evidence="1">
    <location>
        <begin position="1"/>
        <end position="44"/>
    </location>
</feature>
<evidence type="ECO:0000313" key="4">
    <source>
        <dbReference type="Proteomes" id="UP000198341"/>
    </source>
</evidence>
<dbReference type="KEGG" id="bpg:Bathy03g00940"/>
<dbReference type="InterPro" id="IPR023210">
    <property type="entry name" value="NADP_OxRdtase_dom"/>
</dbReference>
<dbReference type="SUPFAM" id="SSF51430">
    <property type="entry name" value="NAD(P)-linked oxidoreductase"/>
    <property type="match status" value="1"/>
</dbReference>
<evidence type="ECO:0000313" key="3">
    <source>
        <dbReference type="EMBL" id="CCO15874.1"/>
    </source>
</evidence>
<keyword evidence="4" id="KW-1185">Reference proteome</keyword>
<dbReference type="STRING" id="41875.K8ED15"/>
<dbReference type="Pfam" id="PF00248">
    <property type="entry name" value="Aldo_ket_red"/>
    <property type="match status" value="1"/>
</dbReference>
<accession>K8ED15</accession>
<dbReference type="OrthoDB" id="48988at2759"/>
<proteinExistence type="predicted"/>
<dbReference type="PANTHER" id="PTHR43147">
    <property type="entry name" value="PROTEIN TAS"/>
    <property type="match status" value="1"/>
</dbReference>
<evidence type="ECO:0000259" key="2">
    <source>
        <dbReference type="Pfam" id="PF00248"/>
    </source>
</evidence>
<dbReference type="CDD" id="cd19101">
    <property type="entry name" value="AKR_unchar"/>
    <property type="match status" value="1"/>
</dbReference>
<dbReference type="Proteomes" id="UP000198341">
    <property type="component" value="Chromosome 3"/>
</dbReference>
<dbReference type="PANTHER" id="PTHR43147:SF5">
    <property type="entry name" value="OXIDOREDUCTASE"/>
    <property type="match status" value="1"/>
</dbReference>
<feature type="domain" description="NADP-dependent oxidoreductase" evidence="2">
    <location>
        <begin position="121"/>
        <end position="426"/>
    </location>
</feature>
<evidence type="ECO:0000256" key="1">
    <source>
        <dbReference type="SAM" id="MobiDB-lite"/>
    </source>
</evidence>
<reference evidence="3 4" key="1">
    <citation type="submission" date="2011-10" db="EMBL/GenBank/DDBJ databases">
        <authorList>
            <person name="Genoscope - CEA"/>
        </authorList>
    </citation>
    <scope>NUCLEOTIDE SEQUENCE [LARGE SCALE GENOMIC DNA]</scope>
    <source>
        <strain evidence="3 4">RCC 1105</strain>
    </source>
</reference>
<dbReference type="AlphaFoldDB" id="K8ED15"/>
<name>K8ED15_9CHLO</name>
<gene>
    <name evidence="3" type="ORF">Bathy03g00940</name>
</gene>
<dbReference type="eggNOG" id="KOG1575">
    <property type="taxonomic scope" value="Eukaryota"/>
</dbReference>
<sequence>MFSLSSSSISMISTPSKPSSSRGGRGKAFFCSSDDGGGSNGDDDALLRDKTLLSKRDLMKRVAGGASVMLSSSSGLILPGLVPSSAFAAAGEEASSASVALPKIPRTEVPLKFTQEYPSAVIKGCWQLSGGHKGDPADDRTSKDKGAVEDFETFVNAGITTFDTGPTACGYGDSELVIGDFLKRNRNSEQCRVHTKLCCVGREQVAMTEKWVKENAFDVPSKRLGGLKKIDMVQMYWNDYGSSQYIDCALHLTDLKAKGLIGSVALTNFNTKKMEEMINKGAEISSNQIQYSLLDRRPDLKMNEFCKASGVKLLPYGVLAGGFLSSKFLETDVKDVVLDTGSKRKYSSVIRNFGGWGNLQKLLKVLDSIGKKHDQSIANVATRWVLEKESVLAVILGARNDFHVEDHQKLFQFTLDAEDKSKIDEVLSSTTKATGDCYDWERGGKW</sequence>
<organism evidence="3 4">
    <name type="scientific">Bathycoccus prasinos</name>
    <dbReference type="NCBI Taxonomy" id="41875"/>
    <lineage>
        <taxon>Eukaryota</taxon>
        <taxon>Viridiplantae</taxon>
        <taxon>Chlorophyta</taxon>
        <taxon>Mamiellophyceae</taxon>
        <taxon>Mamiellales</taxon>
        <taxon>Bathycoccaceae</taxon>
        <taxon>Bathycoccus</taxon>
    </lineage>
</organism>
<dbReference type="EMBL" id="FO082276">
    <property type="protein sequence ID" value="CCO15874.1"/>
    <property type="molecule type" value="Genomic_DNA"/>
</dbReference>
<protein>
    <submittedName>
        <fullName evidence="3">Aldo/keto reductase</fullName>
    </submittedName>
</protein>
<dbReference type="GeneID" id="19016632"/>
<dbReference type="InterPro" id="IPR036812">
    <property type="entry name" value="NAD(P)_OxRdtase_dom_sf"/>
</dbReference>